<dbReference type="EMBL" id="VSSQ01060438">
    <property type="protein sequence ID" value="MPN13885.1"/>
    <property type="molecule type" value="Genomic_DNA"/>
</dbReference>
<evidence type="ECO:0000259" key="4">
    <source>
        <dbReference type="PROSITE" id="PS51118"/>
    </source>
</evidence>
<evidence type="ECO:0000256" key="3">
    <source>
        <dbReference type="ARBA" id="ARBA00023163"/>
    </source>
</evidence>
<dbReference type="Gene3D" id="1.10.10.10">
    <property type="entry name" value="Winged helix-like DNA-binding domain superfamily/Winged helix DNA-binding domain"/>
    <property type="match status" value="1"/>
</dbReference>
<gene>
    <name evidence="5" type="ORF">SDC9_161211</name>
</gene>
<dbReference type="InterPro" id="IPR036388">
    <property type="entry name" value="WH-like_DNA-bd_sf"/>
</dbReference>
<dbReference type="CDD" id="cd00090">
    <property type="entry name" value="HTH_ARSR"/>
    <property type="match status" value="1"/>
</dbReference>
<dbReference type="InterPro" id="IPR011991">
    <property type="entry name" value="ArsR-like_HTH"/>
</dbReference>
<accession>A0A645FHH8</accession>
<dbReference type="SUPFAM" id="SSF46785">
    <property type="entry name" value="Winged helix' DNA-binding domain"/>
    <property type="match status" value="1"/>
</dbReference>
<reference evidence="5" key="1">
    <citation type="submission" date="2019-08" db="EMBL/GenBank/DDBJ databases">
        <authorList>
            <person name="Kucharzyk K."/>
            <person name="Murdoch R.W."/>
            <person name="Higgins S."/>
            <person name="Loffler F."/>
        </authorList>
    </citation>
    <scope>NUCLEOTIDE SEQUENCE</scope>
</reference>
<protein>
    <recommendedName>
        <fullName evidence="4">HTH hxlR-type domain-containing protein</fullName>
    </recommendedName>
</protein>
<dbReference type="InterPro" id="IPR036390">
    <property type="entry name" value="WH_DNA-bd_sf"/>
</dbReference>
<sequence length="128" mass="14984">MKYTNPREASPVDVFFNLVGGKYKGAILWYLARRGTLRFSEIKKCLPKVNPKTLTQQLRALERDGLLVRTIYPEVPPRVEYGLTKLGEDIFPLIQEIHCWAVNYVWGLPKEKAPVTVRMRMCYRKERN</sequence>
<keyword evidence="3" id="KW-0804">Transcription</keyword>
<proteinExistence type="predicted"/>
<dbReference type="PANTHER" id="PTHR33204">
    <property type="entry name" value="TRANSCRIPTIONAL REGULATOR, MARR FAMILY"/>
    <property type="match status" value="1"/>
</dbReference>
<dbReference type="PROSITE" id="PS51118">
    <property type="entry name" value="HTH_HXLR"/>
    <property type="match status" value="1"/>
</dbReference>
<name>A0A645FHH8_9ZZZZ</name>
<organism evidence="5">
    <name type="scientific">bioreactor metagenome</name>
    <dbReference type="NCBI Taxonomy" id="1076179"/>
    <lineage>
        <taxon>unclassified sequences</taxon>
        <taxon>metagenomes</taxon>
        <taxon>ecological metagenomes</taxon>
    </lineage>
</organism>
<dbReference type="PANTHER" id="PTHR33204:SF29">
    <property type="entry name" value="TRANSCRIPTIONAL REGULATOR"/>
    <property type="match status" value="1"/>
</dbReference>
<dbReference type="InterPro" id="IPR002577">
    <property type="entry name" value="HTH_HxlR"/>
</dbReference>
<evidence type="ECO:0000256" key="1">
    <source>
        <dbReference type="ARBA" id="ARBA00023015"/>
    </source>
</evidence>
<dbReference type="AlphaFoldDB" id="A0A645FHH8"/>
<dbReference type="Pfam" id="PF01638">
    <property type="entry name" value="HxlR"/>
    <property type="match status" value="1"/>
</dbReference>
<keyword evidence="2" id="KW-0238">DNA-binding</keyword>
<comment type="caution">
    <text evidence="5">The sequence shown here is derived from an EMBL/GenBank/DDBJ whole genome shotgun (WGS) entry which is preliminary data.</text>
</comment>
<keyword evidence="1" id="KW-0805">Transcription regulation</keyword>
<evidence type="ECO:0000256" key="2">
    <source>
        <dbReference type="ARBA" id="ARBA00023125"/>
    </source>
</evidence>
<feature type="domain" description="HTH hxlR-type" evidence="4">
    <location>
        <begin position="10"/>
        <end position="109"/>
    </location>
</feature>
<dbReference type="GO" id="GO:0003677">
    <property type="term" value="F:DNA binding"/>
    <property type="evidence" value="ECO:0007669"/>
    <property type="project" value="UniProtKB-KW"/>
</dbReference>
<evidence type="ECO:0000313" key="5">
    <source>
        <dbReference type="EMBL" id="MPN13885.1"/>
    </source>
</evidence>